<reference evidence="3 4" key="1">
    <citation type="journal article" date="2021" name="J. Hered.">
        <title>A chromosome-level genome assembly of the parasitoid wasp, Cotesia glomerata (Hymenoptera: Braconidae).</title>
        <authorList>
            <person name="Pinto B.J."/>
            <person name="Weis J.J."/>
            <person name="Gamble T."/>
            <person name="Ode P.J."/>
            <person name="Paul R."/>
            <person name="Zaspel J.M."/>
        </authorList>
    </citation>
    <scope>NUCLEOTIDE SEQUENCE [LARGE SCALE GENOMIC DNA]</scope>
    <source>
        <strain evidence="3">CgM1</strain>
    </source>
</reference>
<dbReference type="AlphaFoldDB" id="A0AAV7IHJ4"/>
<proteinExistence type="predicted"/>
<feature type="signal peptide" evidence="2">
    <location>
        <begin position="1"/>
        <end position="23"/>
    </location>
</feature>
<evidence type="ECO:0000256" key="2">
    <source>
        <dbReference type="SAM" id="SignalP"/>
    </source>
</evidence>
<name>A0AAV7IHJ4_COTGL</name>
<feature type="chain" id="PRO_5043776029" evidence="2">
    <location>
        <begin position="24"/>
        <end position="122"/>
    </location>
</feature>
<organism evidence="3 4">
    <name type="scientific">Cotesia glomerata</name>
    <name type="common">Lepidopteran parasitic wasp</name>
    <name type="synonym">Apanteles glomeratus</name>
    <dbReference type="NCBI Taxonomy" id="32391"/>
    <lineage>
        <taxon>Eukaryota</taxon>
        <taxon>Metazoa</taxon>
        <taxon>Ecdysozoa</taxon>
        <taxon>Arthropoda</taxon>
        <taxon>Hexapoda</taxon>
        <taxon>Insecta</taxon>
        <taxon>Pterygota</taxon>
        <taxon>Neoptera</taxon>
        <taxon>Endopterygota</taxon>
        <taxon>Hymenoptera</taxon>
        <taxon>Apocrita</taxon>
        <taxon>Ichneumonoidea</taxon>
        <taxon>Braconidae</taxon>
        <taxon>Microgastrinae</taxon>
        <taxon>Cotesia</taxon>
    </lineage>
</organism>
<keyword evidence="4" id="KW-1185">Reference proteome</keyword>
<evidence type="ECO:0000313" key="3">
    <source>
        <dbReference type="EMBL" id="KAH0561051.1"/>
    </source>
</evidence>
<sequence length="122" mass="13488">MKLLPLLISVVLIVVSHIKEIIGFYNKNDVIRSESGIKVGIHERGITLKNPGIISSREGPGRSSGVRLGESRSNVTRYKTAAIIPTPHTTIPPSQYTHSPQISMLNNSNHNVTYLKRHDIPN</sequence>
<evidence type="ECO:0000313" key="4">
    <source>
        <dbReference type="Proteomes" id="UP000826195"/>
    </source>
</evidence>
<protein>
    <submittedName>
        <fullName evidence="3">Uncharacterized protein</fullName>
    </submittedName>
</protein>
<feature type="region of interest" description="Disordered" evidence="1">
    <location>
        <begin position="52"/>
        <end position="73"/>
    </location>
</feature>
<keyword evidence="2" id="KW-0732">Signal</keyword>
<comment type="caution">
    <text evidence="3">The sequence shown here is derived from an EMBL/GenBank/DDBJ whole genome shotgun (WGS) entry which is preliminary data.</text>
</comment>
<dbReference type="EMBL" id="JAHXZJ010000374">
    <property type="protein sequence ID" value="KAH0561051.1"/>
    <property type="molecule type" value="Genomic_DNA"/>
</dbReference>
<gene>
    <name evidence="3" type="ORF">KQX54_011820</name>
</gene>
<dbReference type="Proteomes" id="UP000826195">
    <property type="component" value="Unassembled WGS sequence"/>
</dbReference>
<evidence type="ECO:0000256" key="1">
    <source>
        <dbReference type="SAM" id="MobiDB-lite"/>
    </source>
</evidence>
<accession>A0AAV7IHJ4</accession>